<proteinExistence type="predicted"/>
<evidence type="ECO:0000259" key="7">
    <source>
        <dbReference type="Pfam" id="PF04138"/>
    </source>
</evidence>
<dbReference type="InterPro" id="IPR007267">
    <property type="entry name" value="GtrA_DPMS_TM"/>
</dbReference>
<protein>
    <recommendedName>
        <fullName evidence="7">GtrA/DPMS transmembrane domain-containing protein</fullName>
    </recommendedName>
</protein>
<feature type="domain" description="GtrA/DPMS transmembrane" evidence="7">
    <location>
        <begin position="20"/>
        <end position="88"/>
    </location>
</feature>
<sequence>MRSQCFLKLSTWFDAPMFARFAIVGVTCALLNNALLIYFVMLGLMPIGAALATVPPSLMIGYALQAGFVFRERPTWAAFLRYCIAMLSNQPRPNLCVLSHPQATNLHRGAGHDGNAVTLESDSDPMGDRIRR</sequence>
<comment type="subcellular location">
    <subcellularLocation>
        <location evidence="1">Membrane</location>
        <topology evidence="1">Multi-pass membrane protein</topology>
    </subcellularLocation>
</comment>
<dbReference type="Pfam" id="PF04138">
    <property type="entry name" value="GtrA_DPMS_TM"/>
    <property type="match status" value="1"/>
</dbReference>
<evidence type="ECO:0000313" key="9">
    <source>
        <dbReference type="Proteomes" id="UP001317629"/>
    </source>
</evidence>
<feature type="region of interest" description="Disordered" evidence="5">
    <location>
        <begin position="108"/>
        <end position="132"/>
    </location>
</feature>
<evidence type="ECO:0000256" key="1">
    <source>
        <dbReference type="ARBA" id="ARBA00004141"/>
    </source>
</evidence>
<feature type="transmembrane region" description="Helical" evidence="6">
    <location>
        <begin position="47"/>
        <end position="70"/>
    </location>
</feature>
<keyword evidence="4 6" id="KW-0472">Membrane</keyword>
<evidence type="ECO:0000313" key="8">
    <source>
        <dbReference type="EMBL" id="BDV35508.1"/>
    </source>
</evidence>
<keyword evidence="3 6" id="KW-1133">Transmembrane helix</keyword>
<feature type="transmembrane region" description="Helical" evidence="6">
    <location>
        <begin position="21"/>
        <end position="41"/>
    </location>
</feature>
<gene>
    <name evidence="8" type="ORF">SS37A_30370</name>
</gene>
<accession>A0ABM8EBX4</accession>
<evidence type="ECO:0000256" key="5">
    <source>
        <dbReference type="SAM" id="MobiDB-lite"/>
    </source>
</evidence>
<dbReference type="Proteomes" id="UP001317629">
    <property type="component" value="Chromosome"/>
</dbReference>
<organism evidence="8 9">
    <name type="scientific">Methylocystis iwaonis</name>
    <dbReference type="NCBI Taxonomy" id="2885079"/>
    <lineage>
        <taxon>Bacteria</taxon>
        <taxon>Pseudomonadati</taxon>
        <taxon>Pseudomonadota</taxon>
        <taxon>Alphaproteobacteria</taxon>
        <taxon>Hyphomicrobiales</taxon>
        <taxon>Methylocystaceae</taxon>
        <taxon>Methylocystis</taxon>
    </lineage>
</organism>
<keyword evidence="2 6" id="KW-0812">Transmembrane</keyword>
<reference evidence="8 9" key="1">
    <citation type="journal article" date="2023" name="Int. J. Syst. Evol. Microbiol.">
        <title>Methylocystis iwaonis sp. nov., a type II methane-oxidizing bacterium from surface soil of a rice paddy field in Japan, and emended description of the genus Methylocystis (ex Whittenbury et al. 1970) Bowman et al. 1993.</title>
        <authorList>
            <person name="Kaise H."/>
            <person name="Sawadogo J.B."/>
            <person name="Alam M.S."/>
            <person name="Ueno C."/>
            <person name="Dianou D."/>
            <person name="Shinjo R."/>
            <person name="Asakawa S."/>
        </authorList>
    </citation>
    <scope>NUCLEOTIDE SEQUENCE [LARGE SCALE GENOMIC DNA]</scope>
    <source>
        <strain evidence="8 9">SS37A-Re</strain>
    </source>
</reference>
<evidence type="ECO:0000256" key="6">
    <source>
        <dbReference type="SAM" id="Phobius"/>
    </source>
</evidence>
<keyword evidence="9" id="KW-1185">Reference proteome</keyword>
<dbReference type="EMBL" id="AP027142">
    <property type="protein sequence ID" value="BDV35508.1"/>
    <property type="molecule type" value="Genomic_DNA"/>
</dbReference>
<evidence type="ECO:0000256" key="3">
    <source>
        <dbReference type="ARBA" id="ARBA00022989"/>
    </source>
</evidence>
<name>A0ABM8EBX4_9HYPH</name>
<evidence type="ECO:0000256" key="4">
    <source>
        <dbReference type="ARBA" id="ARBA00023136"/>
    </source>
</evidence>
<evidence type="ECO:0000256" key="2">
    <source>
        <dbReference type="ARBA" id="ARBA00022692"/>
    </source>
</evidence>